<dbReference type="EC" id="2.7.13.3" evidence="2"/>
<dbReference type="InParanoid" id="A0A2S8SVN0"/>
<keyword evidence="4" id="KW-0808">Transferase</keyword>
<evidence type="ECO:0000256" key="1">
    <source>
        <dbReference type="ARBA" id="ARBA00000085"/>
    </source>
</evidence>
<dbReference type="InterPro" id="IPR036890">
    <property type="entry name" value="HATPase_C_sf"/>
</dbReference>
<keyword evidence="3" id="KW-0597">Phosphoprotein</keyword>
<keyword evidence="6" id="KW-0902">Two-component regulatory system</keyword>
<evidence type="ECO:0000256" key="7">
    <source>
        <dbReference type="ARBA" id="ARBA00023136"/>
    </source>
</evidence>
<dbReference type="SMART" id="SM00388">
    <property type="entry name" value="HisKA"/>
    <property type="match status" value="1"/>
</dbReference>
<evidence type="ECO:0000259" key="10">
    <source>
        <dbReference type="PROSITE" id="PS50112"/>
    </source>
</evidence>
<dbReference type="Gene3D" id="3.30.565.10">
    <property type="entry name" value="Histidine kinase-like ATPase, C-terminal domain"/>
    <property type="match status" value="1"/>
</dbReference>
<feature type="domain" description="PAS" evidence="10">
    <location>
        <begin position="69"/>
        <end position="117"/>
    </location>
</feature>
<accession>A0A2S8SVN0</accession>
<dbReference type="InterPro" id="IPR050351">
    <property type="entry name" value="BphY/WalK/GraS-like"/>
</dbReference>
<feature type="domain" description="Histidine kinase" evidence="9">
    <location>
        <begin position="193"/>
        <end position="425"/>
    </location>
</feature>
<dbReference type="GO" id="GO:0016036">
    <property type="term" value="P:cellular response to phosphate starvation"/>
    <property type="evidence" value="ECO:0007669"/>
    <property type="project" value="TreeGrafter"/>
</dbReference>
<dbReference type="InterPro" id="IPR000014">
    <property type="entry name" value="PAS"/>
</dbReference>
<sequence length="425" mass="46480">MLVLYLRSARVASTRESARRDLTTAFASRSDTVALNLAHKVGGEEEMLWRRLVTARTALEESEREESRARRDLEDVLASLQDAVLVVDSEARLRFLNAAALRLFDVRIESVLGAHLIEALPSFGIDAAMRSALREGQSSAQEIHLYSPKLREVFLRVAPVYSGAGLSAGAVAILQDLTELRRLERVRRDFVANASHELRTPIANIRATAETMLHAPEDAALVARFLPPLISEAERLSRLVSDLLDLARAEGVERAPFEPVELQQVVQNAIERLQESAARREIAISFQATKNPGIAAPVVLGDSAGLEQVAFNLLDNALAYTPSGGNVALDLREIEEGETKESGEIESRALAILEVRDTGIGIPSADLPRIFERFYRVDKARSRAEGGTGLGLAIVKHIVENHGGHVEVLSEMGVGTTFRVELPLL</sequence>
<dbReference type="InterPro" id="IPR036097">
    <property type="entry name" value="HisK_dim/P_sf"/>
</dbReference>
<dbReference type="CDD" id="cd00075">
    <property type="entry name" value="HATPase"/>
    <property type="match status" value="1"/>
</dbReference>
<dbReference type="InterPro" id="IPR005467">
    <property type="entry name" value="His_kinase_dom"/>
</dbReference>
<dbReference type="GO" id="GO:0000155">
    <property type="term" value="F:phosphorelay sensor kinase activity"/>
    <property type="evidence" value="ECO:0007669"/>
    <property type="project" value="InterPro"/>
</dbReference>
<evidence type="ECO:0000256" key="6">
    <source>
        <dbReference type="ARBA" id="ARBA00023012"/>
    </source>
</evidence>
<dbReference type="PANTHER" id="PTHR45453:SF1">
    <property type="entry name" value="PHOSPHATE REGULON SENSOR PROTEIN PHOR"/>
    <property type="match status" value="1"/>
</dbReference>
<organism evidence="11 12">
    <name type="scientific">Abditibacterium utsteinense</name>
    <dbReference type="NCBI Taxonomy" id="1960156"/>
    <lineage>
        <taxon>Bacteria</taxon>
        <taxon>Pseudomonadati</taxon>
        <taxon>Abditibacteriota</taxon>
        <taxon>Abditibacteriia</taxon>
        <taxon>Abditibacteriales</taxon>
        <taxon>Abditibacteriaceae</taxon>
        <taxon>Abditibacterium</taxon>
    </lineage>
</organism>
<dbReference type="Proteomes" id="UP000237684">
    <property type="component" value="Unassembled WGS sequence"/>
</dbReference>
<dbReference type="SUPFAM" id="SSF55785">
    <property type="entry name" value="PYP-like sensor domain (PAS domain)"/>
    <property type="match status" value="1"/>
</dbReference>
<evidence type="ECO:0000256" key="5">
    <source>
        <dbReference type="ARBA" id="ARBA00022777"/>
    </source>
</evidence>
<dbReference type="Pfam" id="PF08448">
    <property type="entry name" value="PAS_4"/>
    <property type="match status" value="1"/>
</dbReference>
<gene>
    <name evidence="11" type="ORF">B1R32_103101</name>
</gene>
<evidence type="ECO:0000313" key="11">
    <source>
        <dbReference type="EMBL" id="PQV64834.1"/>
    </source>
</evidence>
<dbReference type="InterPro" id="IPR004358">
    <property type="entry name" value="Sig_transdc_His_kin-like_C"/>
</dbReference>
<dbReference type="AlphaFoldDB" id="A0A2S8SVN0"/>
<dbReference type="PANTHER" id="PTHR45453">
    <property type="entry name" value="PHOSPHATE REGULON SENSOR PROTEIN PHOR"/>
    <property type="match status" value="1"/>
</dbReference>
<dbReference type="InterPro" id="IPR035965">
    <property type="entry name" value="PAS-like_dom_sf"/>
</dbReference>
<comment type="catalytic activity">
    <reaction evidence="1">
        <text>ATP + protein L-histidine = ADP + protein N-phospho-L-histidine.</text>
        <dbReference type="EC" id="2.7.13.3"/>
    </reaction>
</comment>
<evidence type="ECO:0000256" key="8">
    <source>
        <dbReference type="SAM" id="Coils"/>
    </source>
</evidence>
<keyword evidence="8" id="KW-0175">Coiled coil</keyword>
<proteinExistence type="predicted"/>
<dbReference type="PROSITE" id="PS50109">
    <property type="entry name" value="HIS_KIN"/>
    <property type="match status" value="1"/>
</dbReference>
<evidence type="ECO:0000256" key="4">
    <source>
        <dbReference type="ARBA" id="ARBA00022679"/>
    </source>
</evidence>
<dbReference type="CDD" id="cd00130">
    <property type="entry name" value="PAS"/>
    <property type="match status" value="1"/>
</dbReference>
<keyword evidence="5" id="KW-0418">Kinase</keyword>
<dbReference type="Pfam" id="PF00512">
    <property type="entry name" value="HisKA"/>
    <property type="match status" value="1"/>
</dbReference>
<evidence type="ECO:0000256" key="3">
    <source>
        <dbReference type="ARBA" id="ARBA00022553"/>
    </source>
</evidence>
<dbReference type="Pfam" id="PF02518">
    <property type="entry name" value="HATPase_c"/>
    <property type="match status" value="1"/>
</dbReference>
<dbReference type="Gene3D" id="3.30.450.20">
    <property type="entry name" value="PAS domain"/>
    <property type="match status" value="1"/>
</dbReference>
<dbReference type="SMART" id="SM00091">
    <property type="entry name" value="PAS"/>
    <property type="match status" value="1"/>
</dbReference>
<evidence type="ECO:0000313" key="12">
    <source>
        <dbReference type="Proteomes" id="UP000237684"/>
    </source>
</evidence>
<dbReference type="InterPro" id="IPR013656">
    <property type="entry name" value="PAS_4"/>
</dbReference>
<feature type="coiled-coil region" evidence="8">
    <location>
        <begin position="52"/>
        <end position="79"/>
    </location>
</feature>
<dbReference type="InterPro" id="IPR003594">
    <property type="entry name" value="HATPase_dom"/>
</dbReference>
<comment type="caution">
    <text evidence="11">The sequence shown here is derived from an EMBL/GenBank/DDBJ whole genome shotgun (WGS) entry which is preliminary data.</text>
</comment>
<dbReference type="PROSITE" id="PS50112">
    <property type="entry name" value="PAS"/>
    <property type="match status" value="1"/>
</dbReference>
<dbReference type="GO" id="GO:0004721">
    <property type="term" value="F:phosphoprotein phosphatase activity"/>
    <property type="evidence" value="ECO:0007669"/>
    <property type="project" value="TreeGrafter"/>
</dbReference>
<keyword evidence="12" id="KW-1185">Reference proteome</keyword>
<reference evidence="11 12" key="1">
    <citation type="journal article" date="2018" name="Syst. Appl. Microbiol.">
        <title>Abditibacterium utsteinense sp. nov., the first cultivated member of candidate phylum FBP, isolated from ice-free Antarctic soil samples.</title>
        <authorList>
            <person name="Tahon G."/>
            <person name="Tytgat B."/>
            <person name="Lebbe L."/>
            <person name="Carlier A."/>
            <person name="Willems A."/>
        </authorList>
    </citation>
    <scope>NUCLEOTIDE SEQUENCE [LARGE SCALE GENOMIC DNA]</scope>
    <source>
        <strain evidence="11 12">LMG 29911</strain>
    </source>
</reference>
<dbReference type="GO" id="GO:0005886">
    <property type="term" value="C:plasma membrane"/>
    <property type="evidence" value="ECO:0007669"/>
    <property type="project" value="TreeGrafter"/>
</dbReference>
<dbReference type="InterPro" id="IPR003661">
    <property type="entry name" value="HisK_dim/P_dom"/>
</dbReference>
<dbReference type="CDD" id="cd00082">
    <property type="entry name" value="HisKA"/>
    <property type="match status" value="1"/>
</dbReference>
<dbReference type="FunFam" id="1.10.287.130:FF:000001">
    <property type="entry name" value="Two-component sensor histidine kinase"/>
    <property type="match status" value="1"/>
</dbReference>
<evidence type="ECO:0000256" key="2">
    <source>
        <dbReference type="ARBA" id="ARBA00012438"/>
    </source>
</evidence>
<dbReference type="FunFam" id="3.30.565.10:FF:000006">
    <property type="entry name" value="Sensor histidine kinase WalK"/>
    <property type="match status" value="1"/>
</dbReference>
<protein>
    <recommendedName>
        <fullName evidence="2">histidine kinase</fullName>
        <ecNumber evidence="2">2.7.13.3</ecNumber>
    </recommendedName>
</protein>
<keyword evidence="7" id="KW-0472">Membrane</keyword>
<dbReference type="Gene3D" id="1.10.287.130">
    <property type="match status" value="1"/>
</dbReference>
<dbReference type="EMBL" id="NIGF01000003">
    <property type="protein sequence ID" value="PQV64834.1"/>
    <property type="molecule type" value="Genomic_DNA"/>
</dbReference>
<dbReference type="SMART" id="SM00387">
    <property type="entry name" value="HATPase_c"/>
    <property type="match status" value="1"/>
</dbReference>
<dbReference type="PRINTS" id="PR00344">
    <property type="entry name" value="BCTRLSENSOR"/>
</dbReference>
<name>A0A2S8SVN0_9BACT</name>
<evidence type="ECO:0000259" key="9">
    <source>
        <dbReference type="PROSITE" id="PS50109"/>
    </source>
</evidence>
<dbReference type="SUPFAM" id="SSF55874">
    <property type="entry name" value="ATPase domain of HSP90 chaperone/DNA topoisomerase II/histidine kinase"/>
    <property type="match status" value="1"/>
</dbReference>
<dbReference type="SUPFAM" id="SSF47384">
    <property type="entry name" value="Homodimeric domain of signal transducing histidine kinase"/>
    <property type="match status" value="1"/>
</dbReference>